<dbReference type="Pfam" id="PF10502">
    <property type="entry name" value="Peptidase_S26"/>
    <property type="match status" value="1"/>
</dbReference>
<dbReference type="AlphaFoldDB" id="A0A8J3IIN5"/>
<comment type="subcellular location">
    <subcellularLocation>
        <location evidence="2">Cell membrane</location>
        <topology evidence="2">Single-pass type II membrane protein</topology>
    </subcellularLocation>
    <subcellularLocation>
        <location evidence="6">Membrane</location>
        <topology evidence="6">Single-pass type II membrane protein</topology>
    </subcellularLocation>
</comment>
<evidence type="ECO:0000256" key="1">
    <source>
        <dbReference type="ARBA" id="ARBA00000677"/>
    </source>
</evidence>
<dbReference type="GO" id="GO:0006465">
    <property type="term" value="P:signal peptide processing"/>
    <property type="evidence" value="ECO:0007669"/>
    <property type="project" value="InterPro"/>
</dbReference>
<dbReference type="RefSeq" id="WP_220203955.1">
    <property type="nucleotide sequence ID" value="NZ_BNJK01000001.1"/>
</dbReference>
<comment type="catalytic activity">
    <reaction evidence="1 6">
        <text>Cleavage of hydrophobic, N-terminal signal or leader sequences from secreted and periplasmic proteins.</text>
        <dbReference type="EC" id="3.4.21.89"/>
    </reaction>
</comment>
<dbReference type="CDD" id="cd06530">
    <property type="entry name" value="S26_SPase_I"/>
    <property type="match status" value="1"/>
</dbReference>
<keyword evidence="6" id="KW-1133">Transmembrane helix</keyword>
<evidence type="ECO:0000256" key="6">
    <source>
        <dbReference type="RuleBase" id="RU362042"/>
    </source>
</evidence>
<keyword evidence="6" id="KW-0472">Membrane</keyword>
<keyword evidence="5 6" id="KW-0378">Hydrolase</keyword>
<evidence type="ECO:0000256" key="4">
    <source>
        <dbReference type="ARBA" id="ARBA00013208"/>
    </source>
</evidence>
<keyword evidence="9" id="KW-1185">Reference proteome</keyword>
<gene>
    <name evidence="8" type="ORF">KSF_032030</name>
</gene>
<comment type="similarity">
    <text evidence="3 6">Belongs to the peptidase S26 family.</text>
</comment>
<dbReference type="SUPFAM" id="SSF51306">
    <property type="entry name" value="LexA/Signal peptidase"/>
    <property type="match status" value="1"/>
</dbReference>
<evidence type="ECO:0000256" key="2">
    <source>
        <dbReference type="ARBA" id="ARBA00004401"/>
    </source>
</evidence>
<dbReference type="PANTHER" id="PTHR43390:SF1">
    <property type="entry name" value="CHLOROPLAST PROCESSING PEPTIDASE"/>
    <property type="match status" value="1"/>
</dbReference>
<dbReference type="PROSITE" id="PS00761">
    <property type="entry name" value="SPASE_I_3"/>
    <property type="match status" value="1"/>
</dbReference>
<accession>A0A8J3IIN5</accession>
<keyword evidence="6" id="KW-0645">Protease</keyword>
<evidence type="ECO:0000313" key="9">
    <source>
        <dbReference type="Proteomes" id="UP000597444"/>
    </source>
</evidence>
<feature type="transmembrane region" description="Helical" evidence="6">
    <location>
        <begin position="6"/>
        <end position="28"/>
    </location>
</feature>
<evidence type="ECO:0000256" key="5">
    <source>
        <dbReference type="ARBA" id="ARBA00022801"/>
    </source>
</evidence>
<evidence type="ECO:0000313" key="8">
    <source>
        <dbReference type="EMBL" id="GHO93155.1"/>
    </source>
</evidence>
<dbReference type="PRINTS" id="PR00727">
    <property type="entry name" value="LEADERPTASE"/>
</dbReference>
<name>A0A8J3IIN5_9CHLR</name>
<dbReference type="InterPro" id="IPR019533">
    <property type="entry name" value="Peptidase_S26"/>
</dbReference>
<evidence type="ECO:0000256" key="3">
    <source>
        <dbReference type="ARBA" id="ARBA00009370"/>
    </source>
</evidence>
<dbReference type="Proteomes" id="UP000597444">
    <property type="component" value="Unassembled WGS sequence"/>
</dbReference>
<dbReference type="GO" id="GO:0004252">
    <property type="term" value="F:serine-type endopeptidase activity"/>
    <property type="evidence" value="ECO:0007669"/>
    <property type="project" value="InterPro"/>
</dbReference>
<evidence type="ECO:0000259" key="7">
    <source>
        <dbReference type="Pfam" id="PF10502"/>
    </source>
</evidence>
<dbReference type="EC" id="3.4.21.89" evidence="4 6"/>
<dbReference type="NCBIfam" id="TIGR02227">
    <property type="entry name" value="sigpep_I_bact"/>
    <property type="match status" value="1"/>
</dbReference>
<organism evidence="8 9">
    <name type="scientific">Reticulibacter mediterranei</name>
    <dbReference type="NCBI Taxonomy" id="2778369"/>
    <lineage>
        <taxon>Bacteria</taxon>
        <taxon>Bacillati</taxon>
        <taxon>Chloroflexota</taxon>
        <taxon>Ktedonobacteria</taxon>
        <taxon>Ktedonobacterales</taxon>
        <taxon>Reticulibacteraceae</taxon>
        <taxon>Reticulibacter</taxon>
    </lineage>
</organism>
<dbReference type="Gene3D" id="2.10.109.10">
    <property type="entry name" value="Umud Fragment, subunit A"/>
    <property type="match status" value="1"/>
</dbReference>
<keyword evidence="6" id="KW-0812">Transmembrane</keyword>
<sequence length="175" mass="19957">MKRPHLLREIVEIVAITVLFFFLIRLLTQSYHVNDASMQPGLSADSYVMINKQAYLFRPPQRGDVIVFHLPTNTNIDYIRRIIGLPGDTVQIDGTQIKVNNTVLREPYVSASATPIVNTWKVPPDQYFVLGDNRPSSEDSRYWGPIPKTYIVGKAIFVYWPTDKLKIIDTPNLAP</sequence>
<comment type="caution">
    <text evidence="8">The sequence shown here is derived from an EMBL/GenBank/DDBJ whole genome shotgun (WGS) entry which is preliminary data.</text>
</comment>
<dbReference type="InterPro" id="IPR000223">
    <property type="entry name" value="Pept_S26A_signal_pept_1"/>
</dbReference>
<dbReference type="PANTHER" id="PTHR43390">
    <property type="entry name" value="SIGNAL PEPTIDASE I"/>
    <property type="match status" value="1"/>
</dbReference>
<dbReference type="EMBL" id="BNJK01000001">
    <property type="protein sequence ID" value="GHO93155.1"/>
    <property type="molecule type" value="Genomic_DNA"/>
</dbReference>
<reference evidence="8" key="1">
    <citation type="submission" date="2020-10" db="EMBL/GenBank/DDBJ databases">
        <title>Taxonomic study of unclassified bacteria belonging to the class Ktedonobacteria.</title>
        <authorList>
            <person name="Yabe S."/>
            <person name="Wang C.M."/>
            <person name="Zheng Y."/>
            <person name="Sakai Y."/>
            <person name="Cavaletti L."/>
            <person name="Monciardini P."/>
            <person name="Donadio S."/>
        </authorList>
    </citation>
    <scope>NUCLEOTIDE SEQUENCE</scope>
    <source>
        <strain evidence="8">ID150040</strain>
    </source>
</reference>
<dbReference type="InterPro" id="IPR036286">
    <property type="entry name" value="LexA/Signal_pep-like_sf"/>
</dbReference>
<proteinExistence type="inferred from homology"/>
<dbReference type="GO" id="GO:0005886">
    <property type="term" value="C:plasma membrane"/>
    <property type="evidence" value="ECO:0007669"/>
    <property type="project" value="UniProtKB-SubCell"/>
</dbReference>
<dbReference type="InterPro" id="IPR019758">
    <property type="entry name" value="Pept_S26A_signal_pept_1_CS"/>
</dbReference>
<dbReference type="GO" id="GO:0009003">
    <property type="term" value="F:signal peptidase activity"/>
    <property type="evidence" value="ECO:0007669"/>
    <property type="project" value="UniProtKB-EC"/>
</dbReference>
<feature type="domain" description="Peptidase S26" evidence="7">
    <location>
        <begin position="9"/>
        <end position="160"/>
    </location>
</feature>
<protein>
    <recommendedName>
        <fullName evidence="4 6">Signal peptidase I</fullName>
        <ecNumber evidence="4 6">3.4.21.89</ecNumber>
    </recommendedName>
</protein>